<dbReference type="PANTHER" id="PTHR33044">
    <property type="entry name" value="BIFUNCTIONAL INHIBITOR/LIPID-TRANSFER PROTEIN/SEED STORAGE 2S ALBUMIN SUPERFAMILY PROTEIN-RELATED"/>
    <property type="match status" value="1"/>
</dbReference>
<dbReference type="SUPFAM" id="SSF47699">
    <property type="entry name" value="Bifunctional inhibitor/lipid-transfer protein/seed storage 2S albumin"/>
    <property type="match status" value="1"/>
</dbReference>
<evidence type="ECO:0000256" key="5">
    <source>
        <dbReference type="ARBA" id="ARBA00022729"/>
    </source>
</evidence>
<dbReference type="Gene3D" id="1.10.110.10">
    <property type="entry name" value="Plant lipid-transfer and hydrophobic proteins"/>
    <property type="match status" value="1"/>
</dbReference>
<evidence type="ECO:0000256" key="10">
    <source>
        <dbReference type="SAM" id="SignalP"/>
    </source>
</evidence>
<feature type="domain" description="Bifunctional inhibitor/plant lipid transfer protein/seed storage helical" evidence="11">
    <location>
        <begin position="29"/>
        <end position="106"/>
    </location>
</feature>
<comment type="similarity">
    <text evidence="2">Belongs to the plant LTP family.</text>
</comment>
<feature type="signal peptide" evidence="10">
    <location>
        <begin position="1"/>
        <end position="23"/>
    </location>
</feature>
<evidence type="ECO:0000256" key="8">
    <source>
        <dbReference type="ARBA" id="ARBA00023288"/>
    </source>
</evidence>
<accession>A0ABD3E6U4</accession>
<sequence>MPRSFFHATIAIILISSIFNTKAQINTPCSSAIISTFTPCLNFITGSSGTGSSPTRDCCGSLKSLMTDNMDCVCLIVTGNVPVSIPFINAAISLPRVCKNSVPLQCKATGVPLPPPGPVLFGPTPAPSPSPTLARAHAPHHSHTSESAVAAVPAPQPAASLDAAPTSPRPTPKSPLGASTNLGIKPVVEPNLASTLSKFQPRILIFVVIVASMF</sequence>
<protein>
    <recommendedName>
        <fullName evidence="11">Bifunctional inhibitor/plant lipid transfer protein/seed storage helical domain-containing protein</fullName>
    </recommendedName>
</protein>
<dbReference type="SMART" id="SM00499">
    <property type="entry name" value="AAI"/>
    <property type="match status" value="1"/>
</dbReference>
<dbReference type="InterPro" id="IPR016140">
    <property type="entry name" value="Bifunc_inhib/LTP/seed_store"/>
</dbReference>
<evidence type="ECO:0000256" key="2">
    <source>
        <dbReference type="ARBA" id="ARBA00009748"/>
    </source>
</evidence>
<keyword evidence="8" id="KW-0449">Lipoprotein</keyword>
<dbReference type="CDD" id="cd00010">
    <property type="entry name" value="AAI_LTSS"/>
    <property type="match status" value="1"/>
</dbReference>
<dbReference type="Pfam" id="PF14368">
    <property type="entry name" value="LTP_2"/>
    <property type="match status" value="1"/>
</dbReference>
<keyword evidence="5 10" id="KW-0732">Signal</keyword>
<dbReference type="Proteomes" id="UP001632038">
    <property type="component" value="Unassembled WGS sequence"/>
</dbReference>
<dbReference type="GO" id="GO:0005886">
    <property type="term" value="C:plasma membrane"/>
    <property type="evidence" value="ECO:0007669"/>
    <property type="project" value="UniProtKB-SubCell"/>
</dbReference>
<comment type="caution">
    <text evidence="12">The sequence shown here is derived from an EMBL/GenBank/DDBJ whole genome shotgun (WGS) entry which is preliminary data.</text>
</comment>
<dbReference type="GO" id="GO:0098552">
    <property type="term" value="C:side of membrane"/>
    <property type="evidence" value="ECO:0007669"/>
    <property type="project" value="UniProtKB-KW"/>
</dbReference>
<feature type="chain" id="PRO_5044828165" description="Bifunctional inhibitor/plant lipid transfer protein/seed storage helical domain-containing protein" evidence="10">
    <location>
        <begin position="24"/>
        <end position="214"/>
    </location>
</feature>
<evidence type="ECO:0000256" key="1">
    <source>
        <dbReference type="ARBA" id="ARBA00004609"/>
    </source>
</evidence>
<proteinExistence type="inferred from homology"/>
<evidence type="ECO:0000256" key="3">
    <source>
        <dbReference type="ARBA" id="ARBA00022475"/>
    </source>
</evidence>
<dbReference type="AlphaFoldDB" id="A0ABD3E6U4"/>
<evidence type="ECO:0000256" key="6">
    <source>
        <dbReference type="ARBA" id="ARBA00023157"/>
    </source>
</evidence>
<keyword evidence="13" id="KW-1185">Reference proteome</keyword>
<keyword evidence="3" id="KW-1003">Cell membrane</keyword>
<reference evidence="13" key="1">
    <citation type="journal article" date="2024" name="IScience">
        <title>Strigolactones Initiate the Formation of Haustorium-like Structures in Castilleja.</title>
        <authorList>
            <person name="Buerger M."/>
            <person name="Peterson D."/>
            <person name="Chory J."/>
        </authorList>
    </citation>
    <scope>NUCLEOTIDE SEQUENCE [LARGE SCALE GENOMIC DNA]</scope>
</reference>
<evidence type="ECO:0000256" key="4">
    <source>
        <dbReference type="ARBA" id="ARBA00022622"/>
    </source>
</evidence>
<keyword evidence="7" id="KW-0325">Glycoprotein</keyword>
<keyword evidence="4" id="KW-0472">Membrane</keyword>
<comment type="subcellular location">
    <subcellularLocation>
        <location evidence="1">Cell membrane</location>
        <topology evidence="1">Lipid-anchor</topology>
        <topology evidence="1">GPI-anchor</topology>
    </subcellularLocation>
</comment>
<evidence type="ECO:0000256" key="9">
    <source>
        <dbReference type="SAM" id="MobiDB-lite"/>
    </source>
</evidence>
<organism evidence="12 13">
    <name type="scientific">Castilleja foliolosa</name>
    <dbReference type="NCBI Taxonomy" id="1961234"/>
    <lineage>
        <taxon>Eukaryota</taxon>
        <taxon>Viridiplantae</taxon>
        <taxon>Streptophyta</taxon>
        <taxon>Embryophyta</taxon>
        <taxon>Tracheophyta</taxon>
        <taxon>Spermatophyta</taxon>
        <taxon>Magnoliopsida</taxon>
        <taxon>eudicotyledons</taxon>
        <taxon>Gunneridae</taxon>
        <taxon>Pentapetalae</taxon>
        <taxon>asterids</taxon>
        <taxon>lamiids</taxon>
        <taxon>Lamiales</taxon>
        <taxon>Orobanchaceae</taxon>
        <taxon>Pedicularideae</taxon>
        <taxon>Castillejinae</taxon>
        <taxon>Castilleja</taxon>
    </lineage>
</organism>
<evidence type="ECO:0000313" key="13">
    <source>
        <dbReference type="Proteomes" id="UP001632038"/>
    </source>
</evidence>
<dbReference type="EMBL" id="JAVIJP010000007">
    <property type="protein sequence ID" value="KAL3648819.1"/>
    <property type="molecule type" value="Genomic_DNA"/>
</dbReference>
<keyword evidence="6" id="KW-1015">Disulfide bond</keyword>
<evidence type="ECO:0000313" key="12">
    <source>
        <dbReference type="EMBL" id="KAL3648819.1"/>
    </source>
</evidence>
<evidence type="ECO:0000259" key="11">
    <source>
        <dbReference type="SMART" id="SM00499"/>
    </source>
</evidence>
<dbReference type="InterPro" id="IPR043325">
    <property type="entry name" value="LTSS"/>
</dbReference>
<keyword evidence="4" id="KW-0336">GPI-anchor</keyword>
<dbReference type="InterPro" id="IPR036312">
    <property type="entry name" value="Bifun_inhib/LTP/seed_sf"/>
</dbReference>
<name>A0ABD3E6U4_9LAMI</name>
<evidence type="ECO:0000256" key="7">
    <source>
        <dbReference type="ARBA" id="ARBA00023180"/>
    </source>
</evidence>
<feature type="region of interest" description="Disordered" evidence="9">
    <location>
        <begin position="122"/>
        <end position="181"/>
    </location>
</feature>
<feature type="compositionally biased region" description="Low complexity" evidence="9">
    <location>
        <begin position="148"/>
        <end position="159"/>
    </location>
</feature>
<gene>
    <name evidence="12" type="ORF">CASFOL_005222</name>
</gene>